<gene>
    <name evidence="9" type="primary">mreD</name>
    <name evidence="9" type="ORF">IAA73_11170</name>
</gene>
<evidence type="ECO:0000313" key="10">
    <source>
        <dbReference type="Proteomes" id="UP000823641"/>
    </source>
</evidence>
<evidence type="ECO:0000256" key="6">
    <source>
        <dbReference type="ARBA" id="ARBA00022989"/>
    </source>
</evidence>
<accession>A0A9D9HW33</accession>
<evidence type="ECO:0000256" key="7">
    <source>
        <dbReference type="ARBA" id="ARBA00023136"/>
    </source>
</evidence>
<keyword evidence="7 8" id="KW-0472">Membrane</keyword>
<dbReference type="EMBL" id="JADIMG010000102">
    <property type="protein sequence ID" value="MBO8460872.1"/>
    <property type="molecule type" value="Genomic_DNA"/>
</dbReference>
<keyword evidence="4 8" id="KW-0812">Transmembrane</keyword>
<proteinExistence type="inferred from homology"/>
<dbReference type="GO" id="GO:0005886">
    <property type="term" value="C:plasma membrane"/>
    <property type="evidence" value="ECO:0007669"/>
    <property type="project" value="UniProtKB-SubCell"/>
</dbReference>
<organism evidence="9 10">
    <name type="scientific">Candidatus Gallipaludibacter merdavium</name>
    <dbReference type="NCBI Taxonomy" id="2840839"/>
    <lineage>
        <taxon>Bacteria</taxon>
        <taxon>Pseudomonadati</taxon>
        <taxon>Bacteroidota</taxon>
        <taxon>Bacteroidia</taxon>
        <taxon>Bacteroidales</taxon>
        <taxon>Candidatus Gallipaludibacter</taxon>
    </lineage>
</organism>
<name>A0A9D9HW33_9BACT</name>
<feature type="transmembrane region" description="Helical" evidence="8">
    <location>
        <begin position="35"/>
        <end position="59"/>
    </location>
</feature>
<reference evidence="9" key="2">
    <citation type="journal article" date="2021" name="PeerJ">
        <title>Extensive microbial diversity within the chicken gut microbiome revealed by metagenomics and culture.</title>
        <authorList>
            <person name="Gilroy R."/>
            <person name="Ravi A."/>
            <person name="Getino M."/>
            <person name="Pursley I."/>
            <person name="Horton D.L."/>
            <person name="Alikhan N.F."/>
            <person name="Baker D."/>
            <person name="Gharbi K."/>
            <person name="Hall N."/>
            <person name="Watson M."/>
            <person name="Adriaenssens E.M."/>
            <person name="Foster-Nyarko E."/>
            <person name="Jarju S."/>
            <person name="Secka A."/>
            <person name="Antonio M."/>
            <person name="Oren A."/>
            <person name="Chaudhuri R.R."/>
            <person name="La Ragione R."/>
            <person name="Hildebrand F."/>
            <person name="Pallen M.J."/>
        </authorList>
    </citation>
    <scope>NUCLEOTIDE SEQUENCE</scope>
    <source>
        <strain evidence="9">G3-3990</strain>
    </source>
</reference>
<dbReference type="GO" id="GO:0008360">
    <property type="term" value="P:regulation of cell shape"/>
    <property type="evidence" value="ECO:0007669"/>
    <property type="project" value="UniProtKB-KW"/>
</dbReference>
<dbReference type="AlphaFoldDB" id="A0A9D9HW33"/>
<sequence>MKTLLQNILRFLILLLVQVLVIDQLQLSIYCRPALYVYFFIALPVSIPRWAELFIGFFVGLTLDSFANTLGINMAASLLICYIRPLLIKAMISDENIVPGFAPSLRTFGTSLYIRFVSILVIIQHLLLFSIEAFSLVGWWNTLLRIIISSAVCIGIILIIEKMRKK</sequence>
<evidence type="ECO:0000256" key="3">
    <source>
        <dbReference type="ARBA" id="ARBA00022475"/>
    </source>
</evidence>
<evidence type="ECO:0000256" key="2">
    <source>
        <dbReference type="ARBA" id="ARBA00007776"/>
    </source>
</evidence>
<keyword evidence="3" id="KW-1003">Cell membrane</keyword>
<dbReference type="InterPro" id="IPR007227">
    <property type="entry name" value="Cell_shape_determining_MreD"/>
</dbReference>
<evidence type="ECO:0000256" key="5">
    <source>
        <dbReference type="ARBA" id="ARBA00022960"/>
    </source>
</evidence>
<evidence type="ECO:0000256" key="4">
    <source>
        <dbReference type="ARBA" id="ARBA00022692"/>
    </source>
</evidence>
<protein>
    <submittedName>
        <fullName evidence="9">Rod shape-determining protein MreD</fullName>
    </submittedName>
</protein>
<keyword evidence="6 8" id="KW-1133">Transmembrane helix</keyword>
<evidence type="ECO:0000256" key="8">
    <source>
        <dbReference type="SAM" id="Phobius"/>
    </source>
</evidence>
<comment type="similarity">
    <text evidence="2">Belongs to the MreD family.</text>
</comment>
<feature type="transmembrane region" description="Helical" evidence="8">
    <location>
        <begin position="137"/>
        <end position="160"/>
    </location>
</feature>
<reference evidence="9" key="1">
    <citation type="submission" date="2020-10" db="EMBL/GenBank/DDBJ databases">
        <authorList>
            <person name="Gilroy R."/>
        </authorList>
    </citation>
    <scope>NUCLEOTIDE SEQUENCE</scope>
    <source>
        <strain evidence="9">G3-3990</strain>
    </source>
</reference>
<evidence type="ECO:0000313" key="9">
    <source>
        <dbReference type="EMBL" id="MBO8460872.1"/>
    </source>
</evidence>
<feature type="transmembrane region" description="Helical" evidence="8">
    <location>
        <begin position="65"/>
        <end position="83"/>
    </location>
</feature>
<evidence type="ECO:0000256" key="1">
    <source>
        <dbReference type="ARBA" id="ARBA00004651"/>
    </source>
</evidence>
<dbReference type="Proteomes" id="UP000823641">
    <property type="component" value="Unassembled WGS sequence"/>
</dbReference>
<comment type="subcellular location">
    <subcellularLocation>
        <location evidence="1">Cell membrane</location>
        <topology evidence="1">Multi-pass membrane protein</topology>
    </subcellularLocation>
</comment>
<comment type="caution">
    <text evidence="9">The sequence shown here is derived from an EMBL/GenBank/DDBJ whole genome shotgun (WGS) entry which is preliminary data.</text>
</comment>
<dbReference type="NCBIfam" id="TIGR03426">
    <property type="entry name" value="shape_MreD"/>
    <property type="match status" value="1"/>
</dbReference>
<feature type="transmembrane region" description="Helical" evidence="8">
    <location>
        <begin position="112"/>
        <end position="131"/>
    </location>
</feature>
<keyword evidence="5" id="KW-0133">Cell shape</keyword>